<keyword evidence="8" id="KW-1185">Reference proteome</keyword>
<evidence type="ECO:0000256" key="6">
    <source>
        <dbReference type="SAM" id="Phobius"/>
    </source>
</evidence>
<dbReference type="OrthoDB" id="4205486at2759"/>
<feature type="compositionally biased region" description="Polar residues" evidence="5">
    <location>
        <begin position="199"/>
        <end position="220"/>
    </location>
</feature>
<evidence type="ECO:0000256" key="5">
    <source>
        <dbReference type="SAM" id="MobiDB-lite"/>
    </source>
</evidence>
<keyword evidence="2 6" id="KW-0812">Transmembrane</keyword>
<evidence type="ECO:0000313" key="7">
    <source>
        <dbReference type="EMBL" id="KAF2661211.1"/>
    </source>
</evidence>
<evidence type="ECO:0000256" key="4">
    <source>
        <dbReference type="ARBA" id="ARBA00023136"/>
    </source>
</evidence>
<keyword evidence="3 6" id="KW-1133">Transmembrane helix</keyword>
<accession>A0A6A6TPF8</accession>
<proteinExistence type="predicted"/>
<dbReference type="Pfam" id="PF14880">
    <property type="entry name" value="COX14"/>
    <property type="match status" value="1"/>
</dbReference>
<feature type="transmembrane region" description="Helical" evidence="6">
    <location>
        <begin position="78"/>
        <end position="99"/>
    </location>
</feature>
<dbReference type="AlphaFoldDB" id="A0A6A6TPF8"/>
<dbReference type="InterPro" id="IPR029208">
    <property type="entry name" value="COX14"/>
</dbReference>
<feature type="region of interest" description="Disordered" evidence="5">
    <location>
        <begin position="196"/>
        <end position="226"/>
    </location>
</feature>
<evidence type="ECO:0000256" key="3">
    <source>
        <dbReference type="ARBA" id="ARBA00022989"/>
    </source>
</evidence>
<name>A0A6A6TPF8_9PLEO</name>
<dbReference type="GO" id="GO:0016020">
    <property type="term" value="C:membrane"/>
    <property type="evidence" value="ECO:0007669"/>
    <property type="project" value="UniProtKB-SubCell"/>
</dbReference>
<reference evidence="7" key="1">
    <citation type="journal article" date="2020" name="Stud. Mycol.">
        <title>101 Dothideomycetes genomes: a test case for predicting lifestyles and emergence of pathogens.</title>
        <authorList>
            <person name="Haridas S."/>
            <person name="Albert R."/>
            <person name="Binder M."/>
            <person name="Bloem J."/>
            <person name="Labutti K."/>
            <person name="Salamov A."/>
            <person name="Andreopoulos B."/>
            <person name="Baker S."/>
            <person name="Barry K."/>
            <person name="Bills G."/>
            <person name="Bluhm B."/>
            <person name="Cannon C."/>
            <person name="Castanera R."/>
            <person name="Culley D."/>
            <person name="Daum C."/>
            <person name="Ezra D."/>
            <person name="Gonzalez J."/>
            <person name="Henrissat B."/>
            <person name="Kuo A."/>
            <person name="Liang C."/>
            <person name="Lipzen A."/>
            <person name="Lutzoni F."/>
            <person name="Magnuson J."/>
            <person name="Mondo S."/>
            <person name="Nolan M."/>
            <person name="Ohm R."/>
            <person name="Pangilinan J."/>
            <person name="Park H.-J."/>
            <person name="Ramirez L."/>
            <person name="Alfaro M."/>
            <person name="Sun H."/>
            <person name="Tritt A."/>
            <person name="Yoshinaga Y."/>
            <person name="Zwiers L.-H."/>
            <person name="Turgeon B."/>
            <person name="Goodwin S."/>
            <person name="Spatafora J."/>
            <person name="Crous P."/>
            <person name="Grigoriev I."/>
        </authorList>
    </citation>
    <scope>NUCLEOTIDE SEQUENCE</scope>
    <source>
        <strain evidence="7">CBS 122681</strain>
    </source>
</reference>
<comment type="subcellular location">
    <subcellularLocation>
        <location evidence="1">Membrane</location>
        <topology evidence="1">Single-pass membrane protein</topology>
    </subcellularLocation>
</comment>
<organism evidence="7 8">
    <name type="scientific">Lophiostoma macrostomum CBS 122681</name>
    <dbReference type="NCBI Taxonomy" id="1314788"/>
    <lineage>
        <taxon>Eukaryota</taxon>
        <taxon>Fungi</taxon>
        <taxon>Dikarya</taxon>
        <taxon>Ascomycota</taxon>
        <taxon>Pezizomycotina</taxon>
        <taxon>Dothideomycetes</taxon>
        <taxon>Pleosporomycetidae</taxon>
        <taxon>Pleosporales</taxon>
        <taxon>Lophiostomataceae</taxon>
        <taxon>Lophiostoma</taxon>
    </lineage>
</organism>
<gene>
    <name evidence="7" type="ORF">K491DRAFT_687689</name>
</gene>
<dbReference type="EMBL" id="MU004295">
    <property type="protein sequence ID" value="KAF2661211.1"/>
    <property type="molecule type" value="Genomic_DNA"/>
</dbReference>
<protein>
    <submittedName>
        <fullName evidence="7">Uncharacterized protein</fullName>
    </submittedName>
</protein>
<sequence>MSKSAKDSTRFTATGVWAHTKPGRSLPLNAGPAPKNETPHQKVKRLREAANRAKMAQVTRWDVAYFYGRAATDFLHRATVYGIIFATGCIGVLAVFSIGDMVVYNRRKRAIYFQDQEKQQAQILQVARDAVVSGTASPAQIALVEGIREEEEAMQKKTAERKAPSRILWWLHGGWNEDKELEQQRKLAVEDARREAAAQSPSVGVTQAVQQARANASTPTAGGPLDQMAANAAADAEKPMYSKGWFGWMMKGNKKDE</sequence>
<evidence type="ECO:0000256" key="2">
    <source>
        <dbReference type="ARBA" id="ARBA00022692"/>
    </source>
</evidence>
<keyword evidence="4 6" id="KW-0472">Membrane</keyword>
<evidence type="ECO:0000313" key="8">
    <source>
        <dbReference type="Proteomes" id="UP000799324"/>
    </source>
</evidence>
<dbReference type="Proteomes" id="UP000799324">
    <property type="component" value="Unassembled WGS sequence"/>
</dbReference>
<evidence type="ECO:0000256" key="1">
    <source>
        <dbReference type="ARBA" id="ARBA00004167"/>
    </source>
</evidence>
<feature type="region of interest" description="Disordered" evidence="5">
    <location>
        <begin position="19"/>
        <end position="39"/>
    </location>
</feature>